<dbReference type="Pfam" id="PF19051">
    <property type="entry name" value="GFO_IDH_MocA_C2"/>
    <property type="match status" value="1"/>
</dbReference>
<organism evidence="4 5">
    <name type="scientific">Kolteria novifilia</name>
    <dbReference type="NCBI Taxonomy" id="2527975"/>
    <lineage>
        <taxon>Bacteria</taxon>
        <taxon>Pseudomonadati</taxon>
        <taxon>Planctomycetota</taxon>
        <taxon>Planctomycetia</taxon>
        <taxon>Kolteriales</taxon>
        <taxon>Kolteriaceae</taxon>
        <taxon>Kolteria</taxon>
    </lineage>
</organism>
<dbReference type="EC" id="1.1.1.18" evidence="4"/>
<feature type="chain" id="PRO_5022101769" evidence="1">
    <location>
        <begin position="30"/>
        <end position="432"/>
    </location>
</feature>
<feature type="domain" description="Gfo/Idh/MocA-like oxidoreductase bacterial type C-terminal" evidence="3">
    <location>
        <begin position="207"/>
        <end position="431"/>
    </location>
</feature>
<evidence type="ECO:0000259" key="3">
    <source>
        <dbReference type="Pfam" id="PF19051"/>
    </source>
</evidence>
<dbReference type="RefSeq" id="WP_419192817.1">
    <property type="nucleotide sequence ID" value="NZ_CP036279.1"/>
</dbReference>
<accession>A0A518B9E2</accession>
<feature type="signal peptide" evidence="1">
    <location>
        <begin position="1"/>
        <end position="29"/>
    </location>
</feature>
<sequence length="432" mass="48706" precursor="true">MKNQTRRRFIKSSAALMAAPAIVPSSVFSKEGQPAPSDKVIVGSIGVGDLGRRHHLKNMLLKNPRIEVAAVCDVDRDHRDLAARDVWETKKKKVGVYEDFREVCERDDIDAVLIATPDHWHALIANYAMQCGKDVFCEKPLTYTIDEGKKLVQTARRYGSVFQTGSQQRSDKRFRLACELVRNGKIGKLKQVDTIIGGINPGSWQKPATPPSALNWDFWLGPAPYVDYAPNRVHYQFRWFSSYSGGKMTDWGAHHNDIAQWGIGADGSGPLKVKGKGERHPNGPHDVFFNFDVEYDYPDGVKMFCHSGPIELNGVKIDNGVMFTGSDGWVFVKRGKIEASNPELLKTEFSSGDERLYLSNHHHNNWLDCIASRERAICDVEVGHRSCTVCHLGNIAMILGRELTWNPEKEEFENDAQANLLLRRPMRSPWTM</sequence>
<feature type="domain" description="Gfo/Idh/MocA-like oxidoreductase N-terminal" evidence="2">
    <location>
        <begin position="42"/>
        <end position="165"/>
    </location>
</feature>
<dbReference type="Gene3D" id="3.40.50.720">
    <property type="entry name" value="NAD(P)-binding Rossmann-like Domain"/>
    <property type="match status" value="1"/>
</dbReference>
<evidence type="ECO:0000256" key="1">
    <source>
        <dbReference type="SAM" id="SignalP"/>
    </source>
</evidence>
<dbReference type="Pfam" id="PF01408">
    <property type="entry name" value="GFO_IDH_MocA"/>
    <property type="match status" value="1"/>
</dbReference>
<dbReference type="Proteomes" id="UP000317093">
    <property type="component" value="Chromosome"/>
</dbReference>
<dbReference type="SUPFAM" id="SSF55347">
    <property type="entry name" value="Glyceraldehyde-3-phosphate dehydrogenase-like, C-terminal domain"/>
    <property type="match status" value="1"/>
</dbReference>
<dbReference type="GO" id="GO:0050112">
    <property type="term" value="F:inositol 2-dehydrogenase (NAD+) activity"/>
    <property type="evidence" value="ECO:0007669"/>
    <property type="project" value="UniProtKB-EC"/>
</dbReference>
<reference evidence="4 5" key="1">
    <citation type="submission" date="2019-02" db="EMBL/GenBank/DDBJ databases">
        <title>Deep-cultivation of Planctomycetes and their phenomic and genomic characterization uncovers novel biology.</title>
        <authorList>
            <person name="Wiegand S."/>
            <person name="Jogler M."/>
            <person name="Boedeker C."/>
            <person name="Pinto D."/>
            <person name="Vollmers J."/>
            <person name="Rivas-Marin E."/>
            <person name="Kohn T."/>
            <person name="Peeters S.H."/>
            <person name="Heuer A."/>
            <person name="Rast P."/>
            <person name="Oberbeckmann S."/>
            <person name="Bunk B."/>
            <person name="Jeske O."/>
            <person name="Meyerdierks A."/>
            <person name="Storesund J.E."/>
            <person name="Kallscheuer N."/>
            <person name="Luecker S."/>
            <person name="Lage O.M."/>
            <person name="Pohl T."/>
            <person name="Merkel B.J."/>
            <person name="Hornburger P."/>
            <person name="Mueller R.-W."/>
            <person name="Bruemmer F."/>
            <person name="Labrenz M."/>
            <person name="Spormann A.M."/>
            <person name="Op den Camp H."/>
            <person name="Overmann J."/>
            <person name="Amann R."/>
            <person name="Jetten M.S.M."/>
            <person name="Mascher T."/>
            <person name="Medema M.H."/>
            <person name="Devos D.P."/>
            <person name="Kaster A.-K."/>
            <person name="Ovreas L."/>
            <person name="Rohde M."/>
            <person name="Galperin M.Y."/>
            <person name="Jogler C."/>
        </authorList>
    </citation>
    <scope>NUCLEOTIDE SEQUENCE [LARGE SCALE GENOMIC DNA]</scope>
    <source>
        <strain evidence="4 5">Pan216</strain>
    </source>
</reference>
<dbReference type="InterPro" id="IPR050463">
    <property type="entry name" value="Gfo/Idh/MocA_oxidrdct_glycsds"/>
</dbReference>
<keyword evidence="5" id="KW-1185">Reference proteome</keyword>
<dbReference type="PANTHER" id="PTHR43818">
    <property type="entry name" value="BCDNA.GH03377"/>
    <property type="match status" value="1"/>
</dbReference>
<evidence type="ECO:0000313" key="4">
    <source>
        <dbReference type="EMBL" id="QDU63601.1"/>
    </source>
</evidence>
<dbReference type="KEGG" id="knv:Pan216_44820"/>
<dbReference type="InterPro" id="IPR036291">
    <property type="entry name" value="NAD(P)-bd_dom_sf"/>
</dbReference>
<dbReference type="Gene3D" id="3.30.360.10">
    <property type="entry name" value="Dihydrodipicolinate Reductase, domain 2"/>
    <property type="match status" value="1"/>
</dbReference>
<dbReference type="InterPro" id="IPR043906">
    <property type="entry name" value="Gfo/Idh/MocA_OxRdtase_bact_C"/>
</dbReference>
<keyword evidence="4" id="KW-0560">Oxidoreductase</keyword>
<evidence type="ECO:0000313" key="5">
    <source>
        <dbReference type="Proteomes" id="UP000317093"/>
    </source>
</evidence>
<dbReference type="EMBL" id="CP036279">
    <property type="protein sequence ID" value="QDU63601.1"/>
    <property type="molecule type" value="Genomic_DNA"/>
</dbReference>
<dbReference type="SUPFAM" id="SSF51735">
    <property type="entry name" value="NAD(P)-binding Rossmann-fold domains"/>
    <property type="match status" value="1"/>
</dbReference>
<dbReference type="AlphaFoldDB" id="A0A518B9E2"/>
<gene>
    <name evidence="4" type="primary">iolG_6</name>
    <name evidence="4" type="ORF">Pan216_44820</name>
</gene>
<dbReference type="InterPro" id="IPR000683">
    <property type="entry name" value="Gfo/Idh/MocA-like_OxRdtase_N"/>
</dbReference>
<name>A0A518B9E2_9BACT</name>
<dbReference type="InterPro" id="IPR006311">
    <property type="entry name" value="TAT_signal"/>
</dbReference>
<dbReference type="GO" id="GO:0000166">
    <property type="term" value="F:nucleotide binding"/>
    <property type="evidence" value="ECO:0007669"/>
    <property type="project" value="InterPro"/>
</dbReference>
<dbReference type="PROSITE" id="PS51318">
    <property type="entry name" value="TAT"/>
    <property type="match status" value="1"/>
</dbReference>
<proteinExistence type="predicted"/>
<evidence type="ECO:0000259" key="2">
    <source>
        <dbReference type="Pfam" id="PF01408"/>
    </source>
</evidence>
<keyword evidence="1" id="KW-0732">Signal</keyword>
<protein>
    <submittedName>
        <fullName evidence="4">Inositol 2-dehydrogenase</fullName>
        <ecNumber evidence="4">1.1.1.18</ecNumber>
    </submittedName>
</protein>
<dbReference type="PANTHER" id="PTHR43818:SF5">
    <property type="entry name" value="OXIDOREDUCTASE FAMILY PROTEIN"/>
    <property type="match status" value="1"/>
</dbReference>